<dbReference type="Proteomes" id="UP000051697">
    <property type="component" value="Unassembled WGS sequence"/>
</dbReference>
<protein>
    <submittedName>
        <fullName evidence="1">Uncharacterized protein</fullName>
    </submittedName>
</protein>
<reference evidence="1 2" key="1">
    <citation type="journal article" date="2015" name="Genome Announc.">
        <title>Expanding the biotechnology potential of lactobacilli through comparative genomics of 213 strains and associated genera.</title>
        <authorList>
            <person name="Sun Z."/>
            <person name="Harris H.M."/>
            <person name="McCann A."/>
            <person name="Guo C."/>
            <person name="Argimon S."/>
            <person name="Zhang W."/>
            <person name="Yang X."/>
            <person name="Jeffery I.B."/>
            <person name="Cooney J.C."/>
            <person name="Kagawa T.F."/>
            <person name="Liu W."/>
            <person name="Song Y."/>
            <person name="Salvetti E."/>
            <person name="Wrobel A."/>
            <person name="Rasinkangas P."/>
            <person name="Parkhill J."/>
            <person name="Rea M.C."/>
            <person name="O'Sullivan O."/>
            <person name="Ritari J."/>
            <person name="Douillard F.P."/>
            <person name="Paul Ross R."/>
            <person name="Yang R."/>
            <person name="Briner A.E."/>
            <person name="Felis G.E."/>
            <person name="de Vos W.M."/>
            <person name="Barrangou R."/>
            <person name="Klaenhammer T.R."/>
            <person name="Caufield P.W."/>
            <person name="Cui Y."/>
            <person name="Zhang H."/>
            <person name="O'Toole P.W."/>
        </authorList>
    </citation>
    <scope>NUCLEOTIDE SEQUENCE [LARGE SCALE GENOMIC DNA]</scope>
    <source>
        <strain evidence="1 2">DSM 15707</strain>
    </source>
</reference>
<accession>A0A0R1RUP7</accession>
<gene>
    <name evidence="1" type="ORF">FC70_GL000131</name>
</gene>
<evidence type="ECO:0000313" key="1">
    <source>
        <dbReference type="EMBL" id="KRL58058.1"/>
    </source>
</evidence>
<sequence length="244" mass="28048">MLKETINLELLDQMVLKDVMDSTTISWEQTLVISQLELAGITYSWVLNIDGSQLIIRKSTRELVSEFAEQMGILDYEMRVFADLYNFDHGIPCVAGEYQLVPTRNKRSKNTTWVMAHHVSVYGVCPNDQLLRIIFKGGLSIKLDIADSKLKTNINRSRNIGAIQIAEDRQFNIFHGAYEAVKSQWGVPNLDESGHHTDEHNKTRVAMAMRQAELKIYYKELFDEEISMADMDRCMKVIFKPFHG</sequence>
<dbReference type="PATRIC" id="fig|1423778.4.peg.146"/>
<dbReference type="AlphaFoldDB" id="A0A0R1RUP7"/>
<comment type="caution">
    <text evidence="1">The sequence shown here is derived from an EMBL/GenBank/DDBJ whole genome shotgun (WGS) entry which is preliminary data.</text>
</comment>
<dbReference type="STRING" id="1423778.FC70_GL000131"/>
<keyword evidence="2" id="KW-1185">Reference proteome</keyword>
<evidence type="ECO:0000313" key="2">
    <source>
        <dbReference type="Proteomes" id="UP000051697"/>
    </source>
</evidence>
<dbReference type="KEGG" id="lol:LACOL_1612"/>
<dbReference type="OrthoDB" id="2311648at2"/>
<dbReference type="EMBL" id="AZFE01000002">
    <property type="protein sequence ID" value="KRL58058.1"/>
    <property type="molecule type" value="Genomic_DNA"/>
</dbReference>
<dbReference type="RefSeq" id="WP_057889095.1">
    <property type="nucleotide sequence ID" value="NZ_AZFE01000002.1"/>
</dbReference>
<organism evidence="1 2">
    <name type="scientific">Paucilactobacillus oligofermentans DSM 15707 = LMG 22743</name>
    <dbReference type="NCBI Taxonomy" id="1423778"/>
    <lineage>
        <taxon>Bacteria</taxon>
        <taxon>Bacillati</taxon>
        <taxon>Bacillota</taxon>
        <taxon>Bacilli</taxon>
        <taxon>Lactobacillales</taxon>
        <taxon>Lactobacillaceae</taxon>
        <taxon>Paucilactobacillus</taxon>
    </lineage>
</organism>
<name>A0A0R1RUP7_9LACO</name>
<proteinExistence type="predicted"/>